<dbReference type="AlphaFoldDB" id="A0A1F6D2X4"/>
<dbReference type="Gene3D" id="3.50.50.60">
    <property type="entry name" value="FAD/NAD(P)-binding domain"/>
    <property type="match status" value="3"/>
</dbReference>
<keyword evidence="5" id="KW-0285">Flavoprotein</keyword>
<dbReference type="PRINTS" id="PR00368">
    <property type="entry name" value="FADPNR"/>
</dbReference>
<dbReference type="Pfam" id="PF02662">
    <property type="entry name" value="FlpD"/>
    <property type="match status" value="1"/>
</dbReference>
<evidence type="ECO:0000256" key="7">
    <source>
        <dbReference type="ARBA" id="ARBA00023004"/>
    </source>
</evidence>
<keyword evidence="7" id="KW-0408">Iron</keyword>
<sequence>MNNQVLIIGGGVAGVQAALDLAEAGAKVVLVERSPSIGGTMAALDKNFPTLDCSICIEAPKLSEVGEHPSIEVLADADVVGLEGEAGDFKVAIRQRSRFVTEECTRCDLCVAACPVTLPSEFDHGMATRKAIYTPFPQAVPGAYAIDVDNCLNDPPNYLPCGRCVAACPPKCIDFNLPRVQDLERNVSAVIVATGFDTMAATGLEQFGYGSHPDVLTSMEFERLLAATGPSDGEIIRPSDGEHAERLLFVLCVGSRDVNHFKYCSRVCCMYSMKHAYQAVDHGVKDVTVMYMDVRAYGKGFDAFWERTEESGVHFVRTRPARVRPANGHLEVAYEDTEAGRLRREEFDMVVLATAIQPPKHIEQLAATLNIELDEDGFFQAVDTDGGVITTTRPGVYVAGCAAGPKDIPDTVTEASAAAAKALAHIGQRSWFEQPIPDVRPEGEEPRIGVFVCDCGSNIAGTVNVPSVVAMAGQLPGVAHAEEVTFACAGNTQQAIADAIKANGLNRLVIAACSPKTHEGTFKGVCLRAALNPYLLEMANIRNQSSWVHKNDKPGATTKAEDMVGMAVDKARLLRPLDKMEQPVVRRALVVGGGVAGMSAAASLARQGVDTHLVEREATLGGIAGRLHELSPRQASAADLVSALQSEVGASGVEVHAGTEIETIGGHIGHFSVRLTNGEELEAGAVVLATGAVPYQPTEFDYGSDPQVMTNLELEERLGDHLAGVGEDVTFVGCVGSRSGEQGCSRYCCTSMIGQALRLRQQGKQVRVLYRDIRTYSRQAEELYEQAMREGVQFVRYGSEGPPEEAISYSDGVVTTPDTLLGQAIRFPTDNLVLAVGLQPRDEGIFEQLKVSRSQDGFLLEKHPKLGPVEAGSPGIFLAGTAQAPKDATESISQGLAAAAKAGALLAQDRVIKEPIIARIHEDPCTGCSICVRVCPFNAIQMTEPFEGKPRGIAKVIDAACQGCGTCSPTCNFDAIEMPSFTDQQITAQIEAALATNPEEKVLVFACNWCSYAGADQAGIEKLQYPSSSRVIRTMCSGRIDEKFIARAFELGAGAVLVTGCRIGDCHYINANHQTLQRFDFWQRRQTRKGIESERLQLQWVSASEGKLFAAKLREMDEVVRRRRAEPVGVGGNQ</sequence>
<dbReference type="Pfam" id="PF12831">
    <property type="entry name" value="FAD_oxidored"/>
    <property type="match status" value="1"/>
</dbReference>
<feature type="domain" description="4Fe-4S ferredoxin-type" evidence="9">
    <location>
        <begin position="142"/>
        <end position="178"/>
    </location>
</feature>
<dbReference type="InterPro" id="IPR017896">
    <property type="entry name" value="4Fe4S_Fe-S-bd"/>
</dbReference>
<feature type="domain" description="4Fe-4S ferredoxin-type" evidence="9">
    <location>
        <begin position="95"/>
        <end position="125"/>
    </location>
</feature>
<dbReference type="Pfam" id="PF07992">
    <property type="entry name" value="Pyr_redox_2"/>
    <property type="match status" value="1"/>
</dbReference>
<evidence type="ECO:0000256" key="3">
    <source>
        <dbReference type="ARBA" id="ARBA00022485"/>
    </source>
</evidence>
<dbReference type="EMBL" id="MFKF01000060">
    <property type="protein sequence ID" value="OGG55779.1"/>
    <property type="molecule type" value="Genomic_DNA"/>
</dbReference>
<keyword evidence="4" id="KW-0479">Metal-binding</keyword>
<accession>A0A1F6D2X4</accession>
<protein>
    <recommendedName>
        <fullName evidence="9">4Fe-4S ferredoxin-type domain-containing protein</fullName>
    </recommendedName>
</protein>
<dbReference type="InterPro" id="IPR017900">
    <property type="entry name" value="4Fe4S_Fe_S_CS"/>
</dbReference>
<evidence type="ECO:0000256" key="1">
    <source>
        <dbReference type="ARBA" id="ARBA00001974"/>
    </source>
</evidence>
<dbReference type="SUPFAM" id="SSF54862">
    <property type="entry name" value="4Fe-4S ferredoxins"/>
    <property type="match status" value="1"/>
</dbReference>
<dbReference type="PROSITE" id="PS51379">
    <property type="entry name" value="4FE4S_FER_2"/>
    <property type="match status" value="4"/>
</dbReference>
<dbReference type="PROSITE" id="PS00198">
    <property type="entry name" value="4FE4S_FER_1"/>
    <property type="match status" value="2"/>
</dbReference>
<evidence type="ECO:0000256" key="8">
    <source>
        <dbReference type="ARBA" id="ARBA00023014"/>
    </source>
</evidence>
<keyword evidence="3" id="KW-0004">4Fe-4S</keyword>
<evidence type="ECO:0000259" key="9">
    <source>
        <dbReference type="PROSITE" id="PS51379"/>
    </source>
</evidence>
<dbReference type="InterPro" id="IPR023753">
    <property type="entry name" value="FAD/NAD-binding_dom"/>
</dbReference>
<dbReference type="InterPro" id="IPR003813">
    <property type="entry name" value="MvhD/FlpD"/>
</dbReference>
<keyword evidence="5" id="KW-0274">FAD</keyword>
<comment type="similarity">
    <text evidence="2">Belongs to the HdrA family.</text>
</comment>
<reference evidence="10 11" key="1">
    <citation type="journal article" date="2016" name="Nat. Commun.">
        <title>Thousands of microbial genomes shed light on interconnected biogeochemical processes in an aquifer system.</title>
        <authorList>
            <person name="Anantharaman K."/>
            <person name="Brown C.T."/>
            <person name="Hug L.A."/>
            <person name="Sharon I."/>
            <person name="Castelle C.J."/>
            <person name="Probst A.J."/>
            <person name="Thomas B.C."/>
            <person name="Singh A."/>
            <person name="Wilkins M.J."/>
            <person name="Karaoz U."/>
            <person name="Brodie E.L."/>
            <person name="Williams K.H."/>
            <person name="Hubbard S.S."/>
            <person name="Banfield J.F."/>
        </authorList>
    </citation>
    <scope>NUCLEOTIDE SEQUENCE [LARGE SCALE GENOMIC DNA]</scope>
    <source>
        <strain evidence="11">RIFCSPLOWO2_12_FULL_64_10</strain>
    </source>
</reference>
<name>A0A1F6D2X4_HANXR</name>
<dbReference type="GO" id="GO:0016491">
    <property type="term" value="F:oxidoreductase activity"/>
    <property type="evidence" value="ECO:0007669"/>
    <property type="project" value="UniProtKB-KW"/>
</dbReference>
<dbReference type="PANTHER" id="PTHR43498:SF1">
    <property type="entry name" value="COB--COM HETERODISULFIDE REDUCTASE IRON-SULFUR SUBUNIT A"/>
    <property type="match status" value="1"/>
</dbReference>
<comment type="caution">
    <text evidence="10">The sequence shown here is derived from an EMBL/GenBank/DDBJ whole genome shotgun (WGS) entry which is preliminary data.</text>
</comment>
<evidence type="ECO:0000256" key="4">
    <source>
        <dbReference type="ARBA" id="ARBA00022723"/>
    </source>
</evidence>
<evidence type="ECO:0000256" key="2">
    <source>
        <dbReference type="ARBA" id="ARBA00006561"/>
    </source>
</evidence>
<feature type="domain" description="4Fe-4S ferredoxin-type" evidence="9">
    <location>
        <begin position="952"/>
        <end position="981"/>
    </location>
</feature>
<dbReference type="Proteomes" id="UP000178606">
    <property type="component" value="Unassembled WGS sequence"/>
</dbReference>
<proteinExistence type="inferred from homology"/>
<dbReference type="InterPro" id="IPR036188">
    <property type="entry name" value="FAD/NAD-bd_sf"/>
</dbReference>
<dbReference type="Gene3D" id="3.40.50.720">
    <property type="entry name" value="NAD(P)-binding Rossmann-like Domain"/>
    <property type="match status" value="2"/>
</dbReference>
<dbReference type="PANTHER" id="PTHR43498">
    <property type="entry name" value="FERREDOXIN:COB-COM HETERODISULFIDE REDUCTASE SUBUNIT A"/>
    <property type="match status" value="1"/>
</dbReference>
<keyword evidence="8" id="KW-0411">Iron-sulfur</keyword>
<feature type="domain" description="4Fe-4S ferredoxin-type" evidence="9">
    <location>
        <begin position="916"/>
        <end position="945"/>
    </location>
</feature>
<dbReference type="SUPFAM" id="SSF51905">
    <property type="entry name" value="FAD/NAD(P)-binding domain"/>
    <property type="match status" value="2"/>
</dbReference>
<gene>
    <name evidence="10" type="ORF">A3F84_04300</name>
</gene>
<dbReference type="PRINTS" id="PR00469">
    <property type="entry name" value="PNDRDTASEII"/>
</dbReference>
<keyword evidence="6" id="KW-0560">Oxidoreductase</keyword>
<evidence type="ECO:0000256" key="5">
    <source>
        <dbReference type="ARBA" id="ARBA00022827"/>
    </source>
</evidence>
<comment type="cofactor">
    <cofactor evidence="1">
        <name>FAD</name>
        <dbReference type="ChEBI" id="CHEBI:57692"/>
    </cofactor>
</comment>
<dbReference type="Gene3D" id="3.30.70.20">
    <property type="match status" value="2"/>
</dbReference>
<dbReference type="GO" id="GO:0046872">
    <property type="term" value="F:metal ion binding"/>
    <property type="evidence" value="ECO:0007669"/>
    <property type="project" value="UniProtKB-KW"/>
</dbReference>
<organism evidence="10 11">
    <name type="scientific">Handelsmanbacteria sp. (strain RIFCSPLOWO2_12_FULL_64_10)</name>
    <dbReference type="NCBI Taxonomy" id="1817868"/>
    <lineage>
        <taxon>Bacteria</taxon>
        <taxon>Candidatus Handelsmaniibacteriota</taxon>
    </lineage>
</organism>
<evidence type="ECO:0000313" key="11">
    <source>
        <dbReference type="Proteomes" id="UP000178606"/>
    </source>
</evidence>
<evidence type="ECO:0000313" key="10">
    <source>
        <dbReference type="EMBL" id="OGG55779.1"/>
    </source>
</evidence>
<dbReference type="InterPro" id="IPR039650">
    <property type="entry name" value="HdrA-like"/>
</dbReference>
<evidence type="ECO:0000256" key="6">
    <source>
        <dbReference type="ARBA" id="ARBA00023002"/>
    </source>
</evidence>
<dbReference type="GO" id="GO:0051539">
    <property type="term" value="F:4 iron, 4 sulfur cluster binding"/>
    <property type="evidence" value="ECO:0007669"/>
    <property type="project" value="UniProtKB-KW"/>
</dbReference>
<dbReference type="Pfam" id="PF12838">
    <property type="entry name" value="Fer4_7"/>
    <property type="match status" value="1"/>
</dbReference>